<dbReference type="GO" id="GO:0044183">
    <property type="term" value="F:protein folding chaperone"/>
    <property type="evidence" value="ECO:0007669"/>
    <property type="project" value="TreeGrafter"/>
</dbReference>
<dbReference type="SUPFAM" id="SSF64397">
    <property type="entry name" value="Hsp33 domain"/>
    <property type="match status" value="1"/>
</dbReference>
<name>A0A2U2N811_9GAMM</name>
<dbReference type="Gene3D" id="3.90.1280.10">
    <property type="entry name" value="HSP33 redox switch-like"/>
    <property type="match status" value="1"/>
</dbReference>
<keyword evidence="8" id="KW-1185">Reference proteome</keyword>
<dbReference type="GO" id="GO:0051082">
    <property type="term" value="F:unfolded protein binding"/>
    <property type="evidence" value="ECO:0007669"/>
    <property type="project" value="UniProtKB-UniRule"/>
</dbReference>
<evidence type="ECO:0000256" key="2">
    <source>
        <dbReference type="ARBA" id="ARBA00022833"/>
    </source>
</evidence>
<feature type="disulfide bond" description="Redox-active" evidence="6">
    <location>
        <begin position="261"/>
        <end position="264"/>
    </location>
</feature>
<evidence type="ECO:0000256" key="4">
    <source>
        <dbReference type="ARBA" id="ARBA00023186"/>
    </source>
</evidence>
<evidence type="ECO:0000256" key="6">
    <source>
        <dbReference type="HAMAP-Rule" id="MF_00117"/>
    </source>
</evidence>
<dbReference type="OrthoDB" id="9793753at2"/>
<protein>
    <recommendedName>
        <fullName evidence="6">33 kDa chaperonin</fullName>
    </recommendedName>
    <alternativeName>
        <fullName evidence="6">Heat shock protein 33 homolog</fullName>
        <shortName evidence="6">HSP33</shortName>
    </alternativeName>
</protein>
<evidence type="ECO:0000313" key="8">
    <source>
        <dbReference type="Proteomes" id="UP000245474"/>
    </source>
</evidence>
<keyword evidence="4 6" id="KW-0143">Chaperone</keyword>
<dbReference type="EMBL" id="QFFI01000003">
    <property type="protein sequence ID" value="PWG65232.1"/>
    <property type="molecule type" value="Genomic_DNA"/>
</dbReference>
<dbReference type="CDD" id="cd00498">
    <property type="entry name" value="Hsp33"/>
    <property type="match status" value="1"/>
</dbReference>
<keyword evidence="5 6" id="KW-0676">Redox-active center</keyword>
<evidence type="ECO:0000256" key="5">
    <source>
        <dbReference type="ARBA" id="ARBA00023284"/>
    </source>
</evidence>
<dbReference type="GO" id="GO:0042026">
    <property type="term" value="P:protein refolding"/>
    <property type="evidence" value="ECO:0007669"/>
    <property type="project" value="TreeGrafter"/>
</dbReference>
<dbReference type="Proteomes" id="UP000245474">
    <property type="component" value="Unassembled WGS sequence"/>
</dbReference>
<accession>A0A2U2N811</accession>
<dbReference type="InterPro" id="IPR023212">
    <property type="entry name" value="Hsp33_helix_hairpin_bin_dom_sf"/>
</dbReference>
<gene>
    <name evidence="6" type="primary">hslO</name>
    <name evidence="7" type="ORF">DEM34_02880</name>
</gene>
<comment type="PTM">
    <text evidence="6">Under oxidizing conditions two disulfide bonds are formed involving the reactive cysteines. Under reducing conditions zinc is bound to the reactive cysteines and the protein is inactive.</text>
</comment>
<dbReference type="InterPro" id="IPR016154">
    <property type="entry name" value="Heat_shock_Hsp33_C"/>
</dbReference>
<sequence length="293" mass="31997">MPMPDRLHRFLFEHADVRGEVVQLDDAFAEVVRRTDHPPAVQRLIGEGLAAAALLAATLKFRGSLSLQLQSAGPLSLLLVQAGSDGSLRAMARTNGEVPADAPLDRQAAGGSLAITIDPEDAGERYQGIVDPGGGRLADALERYFRESEQLATRVWLAAGEGHAAGMLLQRLPGGEGGDADAWNRAGHLADTVTEAELRELAPGELIRRLFHEEDIRLFDPTPLRFRCRCDRRRVASMLHGLGAEEMRDILAEQGQVEVHCDFCNEPYRFDAVDIEELFADPATRAPDSPARH</sequence>
<dbReference type="InterPro" id="IPR016153">
    <property type="entry name" value="Heat_shock_Hsp33_N"/>
</dbReference>
<comment type="similarity">
    <text evidence="6">Belongs to the HSP33 family.</text>
</comment>
<keyword evidence="3 6" id="KW-1015">Disulfide bond</keyword>
<dbReference type="SUPFAM" id="SSF118352">
    <property type="entry name" value="HSP33 redox switch-like"/>
    <property type="match status" value="1"/>
</dbReference>
<dbReference type="AlphaFoldDB" id="A0A2U2N811"/>
<dbReference type="PANTHER" id="PTHR30111">
    <property type="entry name" value="33 KDA CHAPERONIN"/>
    <property type="match status" value="1"/>
</dbReference>
<evidence type="ECO:0000256" key="1">
    <source>
        <dbReference type="ARBA" id="ARBA00022490"/>
    </source>
</evidence>
<evidence type="ECO:0000256" key="3">
    <source>
        <dbReference type="ARBA" id="ARBA00023157"/>
    </source>
</evidence>
<keyword evidence="2 6" id="KW-0862">Zinc</keyword>
<comment type="function">
    <text evidence="6">Redox regulated molecular chaperone. Protects both thermally unfolding and oxidatively damaged proteins from irreversible aggregation. Plays an important role in the bacterial defense system toward oxidative stress.</text>
</comment>
<dbReference type="Pfam" id="PF01430">
    <property type="entry name" value="HSP33"/>
    <property type="match status" value="1"/>
</dbReference>
<dbReference type="Gene3D" id="1.10.287.480">
    <property type="entry name" value="helix hairpin bin"/>
    <property type="match status" value="1"/>
</dbReference>
<keyword evidence="1 6" id="KW-0963">Cytoplasm</keyword>
<reference evidence="7 8" key="1">
    <citation type="submission" date="2018-05" db="EMBL/GenBank/DDBJ databases">
        <title>Spiribacter halobius sp. nov., a moderately halophilic bacterium isolated from marine solar saltern.</title>
        <authorList>
            <person name="Zheng W.-S."/>
            <person name="Lu D.-C."/>
            <person name="Du Z.-J."/>
        </authorList>
    </citation>
    <scope>NUCLEOTIDE SEQUENCE [LARGE SCALE GENOMIC DNA]</scope>
    <source>
        <strain evidence="7 8">E85</strain>
    </source>
</reference>
<dbReference type="HAMAP" id="MF_00117">
    <property type="entry name" value="HslO"/>
    <property type="match status" value="1"/>
</dbReference>
<proteinExistence type="inferred from homology"/>
<dbReference type="Gene3D" id="3.55.30.10">
    <property type="entry name" value="Hsp33 domain"/>
    <property type="match status" value="1"/>
</dbReference>
<dbReference type="PANTHER" id="PTHR30111:SF1">
    <property type="entry name" value="33 KDA CHAPERONIN"/>
    <property type="match status" value="1"/>
</dbReference>
<comment type="caution">
    <text evidence="7">The sequence shown here is derived from an EMBL/GenBank/DDBJ whole genome shotgun (WGS) entry which is preliminary data.</text>
</comment>
<evidence type="ECO:0000313" key="7">
    <source>
        <dbReference type="EMBL" id="PWG65232.1"/>
    </source>
</evidence>
<feature type="disulfide bond" description="Redox-active" evidence="6">
    <location>
        <begin position="228"/>
        <end position="230"/>
    </location>
</feature>
<dbReference type="InterPro" id="IPR000397">
    <property type="entry name" value="Heat_shock_Hsp33"/>
</dbReference>
<comment type="subcellular location">
    <subcellularLocation>
        <location evidence="6">Cytoplasm</location>
    </subcellularLocation>
</comment>
<dbReference type="PIRSF" id="PIRSF005261">
    <property type="entry name" value="Heat_shock_Hsp33"/>
    <property type="match status" value="1"/>
</dbReference>
<organism evidence="7 8">
    <name type="scientific">Sediminicurvatus halobius</name>
    <dbReference type="NCBI Taxonomy" id="2182432"/>
    <lineage>
        <taxon>Bacteria</taxon>
        <taxon>Pseudomonadati</taxon>
        <taxon>Pseudomonadota</taxon>
        <taxon>Gammaproteobacteria</taxon>
        <taxon>Chromatiales</taxon>
        <taxon>Ectothiorhodospiraceae</taxon>
        <taxon>Sediminicurvatus</taxon>
    </lineage>
</organism>
<dbReference type="NCBIfam" id="NF001033">
    <property type="entry name" value="PRK00114.1"/>
    <property type="match status" value="1"/>
</dbReference>
<dbReference type="GO" id="GO:0005737">
    <property type="term" value="C:cytoplasm"/>
    <property type="evidence" value="ECO:0007669"/>
    <property type="project" value="UniProtKB-SubCell"/>
</dbReference>